<name>A0A9P7YHI3_9HELO</name>
<sequence>MRVSWFLSLPTVLSVVSALAIERRDADFLSVRTKMHKDMSGRRGDPVDKYFRRLKLILPGVLYSGTHADRLILQMRACR</sequence>
<evidence type="ECO:0000256" key="1">
    <source>
        <dbReference type="SAM" id="SignalP"/>
    </source>
</evidence>
<proteinExistence type="predicted"/>
<organism evidence="2 3">
    <name type="scientific">Amylocarpus encephaloides</name>
    <dbReference type="NCBI Taxonomy" id="45428"/>
    <lineage>
        <taxon>Eukaryota</taxon>
        <taxon>Fungi</taxon>
        <taxon>Dikarya</taxon>
        <taxon>Ascomycota</taxon>
        <taxon>Pezizomycotina</taxon>
        <taxon>Leotiomycetes</taxon>
        <taxon>Helotiales</taxon>
        <taxon>Helotiales incertae sedis</taxon>
        <taxon>Amylocarpus</taxon>
    </lineage>
</organism>
<feature type="signal peptide" evidence="1">
    <location>
        <begin position="1"/>
        <end position="18"/>
    </location>
</feature>
<accession>A0A9P7YHI3</accession>
<evidence type="ECO:0000313" key="2">
    <source>
        <dbReference type="EMBL" id="KAG9233561.1"/>
    </source>
</evidence>
<dbReference type="AlphaFoldDB" id="A0A9P7YHI3"/>
<keyword evidence="3" id="KW-1185">Reference proteome</keyword>
<reference evidence="2" key="1">
    <citation type="journal article" date="2021" name="IMA Fungus">
        <title>Genomic characterization of three marine fungi, including Emericellopsis atlantica sp. nov. with signatures of a generalist lifestyle and marine biomass degradation.</title>
        <authorList>
            <person name="Hagestad O.C."/>
            <person name="Hou L."/>
            <person name="Andersen J.H."/>
            <person name="Hansen E.H."/>
            <person name="Altermark B."/>
            <person name="Li C."/>
            <person name="Kuhnert E."/>
            <person name="Cox R.J."/>
            <person name="Crous P.W."/>
            <person name="Spatafora J.W."/>
            <person name="Lail K."/>
            <person name="Amirebrahimi M."/>
            <person name="Lipzen A."/>
            <person name="Pangilinan J."/>
            <person name="Andreopoulos W."/>
            <person name="Hayes R.D."/>
            <person name="Ng V."/>
            <person name="Grigoriev I.V."/>
            <person name="Jackson S.A."/>
            <person name="Sutton T.D.S."/>
            <person name="Dobson A.D.W."/>
            <person name="Rama T."/>
        </authorList>
    </citation>
    <scope>NUCLEOTIDE SEQUENCE</scope>
    <source>
        <strain evidence="2">TRa018bII</strain>
    </source>
</reference>
<gene>
    <name evidence="2" type="ORF">BJ875DRAFT_42465</name>
</gene>
<comment type="caution">
    <text evidence="2">The sequence shown here is derived from an EMBL/GenBank/DDBJ whole genome shotgun (WGS) entry which is preliminary data.</text>
</comment>
<dbReference type="EMBL" id="MU251496">
    <property type="protein sequence ID" value="KAG9233561.1"/>
    <property type="molecule type" value="Genomic_DNA"/>
</dbReference>
<feature type="chain" id="PRO_5040517064" evidence="1">
    <location>
        <begin position="19"/>
        <end position="79"/>
    </location>
</feature>
<dbReference type="Proteomes" id="UP000824998">
    <property type="component" value="Unassembled WGS sequence"/>
</dbReference>
<protein>
    <submittedName>
        <fullName evidence="2">Uncharacterized protein</fullName>
    </submittedName>
</protein>
<dbReference type="OrthoDB" id="3555659at2759"/>
<evidence type="ECO:0000313" key="3">
    <source>
        <dbReference type="Proteomes" id="UP000824998"/>
    </source>
</evidence>
<keyword evidence="1" id="KW-0732">Signal</keyword>